<feature type="chain" id="PRO_5007837529" description="Copper amine oxidase" evidence="1">
    <location>
        <begin position="36"/>
        <end position="365"/>
    </location>
</feature>
<dbReference type="AlphaFoldDB" id="A0A162MEV2"/>
<dbReference type="InterPro" id="IPR021729">
    <property type="entry name" value="DUF3298"/>
</dbReference>
<gene>
    <name evidence="5" type="ORF">PBAT_18465</name>
</gene>
<accession>A0A162MEV2</accession>
<evidence type="ECO:0008006" key="7">
    <source>
        <dbReference type="Google" id="ProtNLM"/>
    </source>
</evidence>
<dbReference type="Pfam" id="PF13739">
    <property type="entry name" value="PdaC"/>
    <property type="match status" value="1"/>
</dbReference>
<protein>
    <recommendedName>
        <fullName evidence="7">Copper amine oxidase</fullName>
    </recommendedName>
</protein>
<comment type="caution">
    <text evidence="5">The sequence shown here is derived from an EMBL/GenBank/DDBJ whole genome shotgun (WGS) entry which is preliminary data.</text>
</comment>
<proteinExistence type="predicted"/>
<evidence type="ECO:0000313" key="6">
    <source>
        <dbReference type="Proteomes" id="UP000077355"/>
    </source>
</evidence>
<dbReference type="Pfam" id="PF11738">
    <property type="entry name" value="DUF3298"/>
    <property type="match status" value="1"/>
</dbReference>
<dbReference type="Proteomes" id="UP000077355">
    <property type="component" value="Unassembled WGS sequence"/>
</dbReference>
<keyword evidence="6" id="KW-1185">Reference proteome</keyword>
<dbReference type="Pfam" id="PF07833">
    <property type="entry name" value="Cu_amine_oxidN1"/>
    <property type="match status" value="1"/>
</dbReference>
<feature type="domain" description="DUF3298" evidence="3">
    <location>
        <begin position="295"/>
        <end position="361"/>
    </location>
</feature>
<evidence type="ECO:0000259" key="2">
    <source>
        <dbReference type="Pfam" id="PF07833"/>
    </source>
</evidence>
<evidence type="ECO:0000256" key="1">
    <source>
        <dbReference type="SAM" id="SignalP"/>
    </source>
</evidence>
<feature type="domain" description="Copper amine oxidase-like N-terminal" evidence="2">
    <location>
        <begin position="59"/>
        <end position="153"/>
    </location>
</feature>
<dbReference type="InterPro" id="IPR037126">
    <property type="entry name" value="PdaC/RsiV-like_sf"/>
</dbReference>
<evidence type="ECO:0000259" key="4">
    <source>
        <dbReference type="Pfam" id="PF13739"/>
    </source>
</evidence>
<dbReference type="InterPro" id="IPR012854">
    <property type="entry name" value="Cu_amine_oxidase-like_N"/>
</dbReference>
<evidence type="ECO:0000313" key="5">
    <source>
        <dbReference type="EMBL" id="OAB43293.1"/>
    </source>
</evidence>
<evidence type="ECO:0000259" key="3">
    <source>
        <dbReference type="Pfam" id="PF11738"/>
    </source>
</evidence>
<feature type="domain" description="Deacetylase PdaC" evidence="4">
    <location>
        <begin position="181"/>
        <end position="270"/>
    </location>
</feature>
<feature type="signal peptide" evidence="1">
    <location>
        <begin position="1"/>
        <end position="35"/>
    </location>
</feature>
<dbReference type="Gene3D" id="3.30.565.40">
    <property type="entry name" value="Fervidobacterium nodosum Rt17-B1 like"/>
    <property type="match status" value="1"/>
</dbReference>
<name>A0A162MEV2_9BACL</name>
<sequence length="365" mass="40569">MKMNKGKRNLLTATLVATLLAAPMALSLPAGHAEAATTISKLKTTATPFSIEGTRTTIDTINKNNTTYIALRHLNNSLGLSTNFVKATQMVNIEGRSRSLQIDLKNKTTKFNGQQLILGSEPILQDNTTYLPLRFVLERMGYAVSYEQATKLIGIHAIQENKLKINSEVVGADGDGKSLLVHYPVISGYENTTVQQKINTFLKNEADRNIAAGSKQMDQVVEGNKKILADNPKATIRQPSFDGHYTVTYNEQGKLSLYVDYHIYSGGAHGDTARVPYTFDLATGNLLSLKEVANSNENYVSIINNKIKSQVNSSNLPLNYPFQTIEVDRDYFLNRNGVVIYFTQNEYTSYAEGMPEFVIPYTDFR</sequence>
<keyword evidence="1" id="KW-0732">Signal</keyword>
<dbReference type="SUPFAM" id="SSF55383">
    <property type="entry name" value="Copper amine oxidase, domain N"/>
    <property type="match status" value="1"/>
</dbReference>
<dbReference type="Gene3D" id="3.90.640.20">
    <property type="entry name" value="Heat-shock cognate protein, ATPase"/>
    <property type="match status" value="1"/>
</dbReference>
<dbReference type="InterPro" id="IPR006311">
    <property type="entry name" value="TAT_signal"/>
</dbReference>
<dbReference type="InterPro" id="IPR036582">
    <property type="entry name" value="Mao_N_sf"/>
</dbReference>
<dbReference type="PROSITE" id="PS51318">
    <property type="entry name" value="TAT"/>
    <property type="match status" value="1"/>
</dbReference>
<dbReference type="InterPro" id="IPR025303">
    <property type="entry name" value="PdaC"/>
</dbReference>
<reference evidence="5 6" key="1">
    <citation type="submission" date="2016-03" db="EMBL/GenBank/DDBJ databases">
        <title>Draft genome sequence of Paenibacillus antarcticus CECT 5836.</title>
        <authorList>
            <person name="Shin S.-K."/>
            <person name="Yi H."/>
        </authorList>
    </citation>
    <scope>NUCLEOTIDE SEQUENCE [LARGE SCALE GENOMIC DNA]</scope>
    <source>
        <strain evidence="5 6">CECT 5836</strain>
    </source>
</reference>
<dbReference type="Gene3D" id="3.30.457.10">
    <property type="entry name" value="Copper amine oxidase-like, N-terminal domain"/>
    <property type="match status" value="1"/>
</dbReference>
<dbReference type="EMBL" id="LVJI01000029">
    <property type="protein sequence ID" value="OAB43293.1"/>
    <property type="molecule type" value="Genomic_DNA"/>
</dbReference>
<organism evidence="5 6">
    <name type="scientific">Paenibacillus antarcticus</name>
    <dbReference type="NCBI Taxonomy" id="253703"/>
    <lineage>
        <taxon>Bacteria</taxon>
        <taxon>Bacillati</taxon>
        <taxon>Bacillota</taxon>
        <taxon>Bacilli</taxon>
        <taxon>Bacillales</taxon>
        <taxon>Paenibacillaceae</taxon>
        <taxon>Paenibacillus</taxon>
    </lineage>
</organism>